<name>A0A8K0WQG3_9HYPO</name>
<comment type="caution">
    <text evidence="3">The sequence shown here is derived from an EMBL/GenBank/DDBJ whole genome shotgun (WGS) entry which is preliminary data.</text>
</comment>
<feature type="region of interest" description="Disordered" evidence="1">
    <location>
        <begin position="1"/>
        <end position="127"/>
    </location>
</feature>
<feature type="compositionally biased region" description="Low complexity" evidence="1">
    <location>
        <begin position="65"/>
        <end position="89"/>
    </location>
</feature>
<reference evidence="3" key="1">
    <citation type="journal article" date="2021" name="Nat. Commun.">
        <title>Genetic determinants of endophytism in the Arabidopsis root mycobiome.</title>
        <authorList>
            <person name="Mesny F."/>
            <person name="Miyauchi S."/>
            <person name="Thiergart T."/>
            <person name="Pickel B."/>
            <person name="Atanasova L."/>
            <person name="Karlsson M."/>
            <person name="Huettel B."/>
            <person name="Barry K.W."/>
            <person name="Haridas S."/>
            <person name="Chen C."/>
            <person name="Bauer D."/>
            <person name="Andreopoulos W."/>
            <person name="Pangilinan J."/>
            <person name="LaButti K."/>
            <person name="Riley R."/>
            <person name="Lipzen A."/>
            <person name="Clum A."/>
            <person name="Drula E."/>
            <person name="Henrissat B."/>
            <person name="Kohler A."/>
            <person name="Grigoriev I.V."/>
            <person name="Martin F.M."/>
            <person name="Hacquard S."/>
        </authorList>
    </citation>
    <scope>NUCLEOTIDE SEQUENCE</scope>
    <source>
        <strain evidence="3">MPI-CAGE-CH-0235</strain>
    </source>
</reference>
<dbReference type="AlphaFoldDB" id="A0A8K0WQG3"/>
<evidence type="ECO:0000313" key="4">
    <source>
        <dbReference type="Proteomes" id="UP000813444"/>
    </source>
</evidence>
<dbReference type="EMBL" id="JAGPNK010000007">
    <property type="protein sequence ID" value="KAH7318338.1"/>
    <property type="molecule type" value="Genomic_DNA"/>
</dbReference>
<evidence type="ECO:0000256" key="1">
    <source>
        <dbReference type="SAM" id="MobiDB-lite"/>
    </source>
</evidence>
<dbReference type="Pfam" id="PF13391">
    <property type="entry name" value="HNH_2"/>
    <property type="match status" value="1"/>
</dbReference>
<dbReference type="OrthoDB" id="5416097at2759"/>
<keyword evidence="4" id="KW-1185">Reference proteome</keyword>
<evidence type="ECO:0000313" key="3">
    <source>
        <dbReference type="EMBL" id="KAH7318338.1"/>
    </source>
</evidence>
<evidence type="ECO:0000259" key="2">
    <source>
        <dbReference type="Pfam" id="PF13391"/>
    </source>
</evidence>
<dbReference type="Proteomes" id="UP000813444">
    <property type="component" value="Unassembled WGS sequence"/>
</dbReference>
<dbReference type="InterPro" id="IPR003615">
    <property type="entry name" value="HNH_nuc"/>
</dbReference>
<feature type="region of interest" description="Disordered" evidence="1">
    <location>
        <begin position="361"/>
        <end position="418"/>
    </location>
</feature>
<protein>
    <recommendedName>
        <fullName evidence="2">HNH nuclease domain-containing protein</fullName>
    </recommendedName>
</protein>
<gene>
    <name evidence="3" type="ORF">B0I35DRAFT_431865</name>
</gene>
<feature type="compositionally biased region" description="Low complexity" evidence="1">
    <location>
        <begin position="9"/>
        <end position="39"/>
    </location>
</feature>
<organism evidence="3 4">
    <name type="scientific">Stachybotrys elegans</name>
    <dbReference type="NCBI Taxonomy" id="80388"/>
    <lineage>
        <taxon>Eukaryota</taxon>
        <taxon>Fungi</taxon>
        <taxon>Dikarya</taxon>
        <taxon>Ascomycota</taxon>
        <taxon>Pezizomycotina</taxon>
        <taxon>Sordariomycetes</taxon>
        <taxon>Hypocreomycetidae</taxon>
        <taxon>Hypocreales</taxon>
        <taxon>Stachybotryaceae</taxon>
        <taxon>Stachybotrys</taxon>
    </lineage>
</organism>
<accession>A0A8K0WQG3</accession>
<feature type="compositionally biased region" description="Basic and acidic residues" evidence="1">
    <location>
        <begin position="361"/>
        <end position="371"/>
    </location>
</feature>
<proteinExistence type="predicted"/>
<feature type="domain" description="HNH nuclease" evidence="2">
    <location>
        <begin position="135"/>
        <end position="217"/>
    </location>
</feature>
<sequence length="418" mass="46561">MANAFQVFDSQKSGAAKAQAQSSSTLQTAQDQSSSSLQADTGAKRGSNSTEAPSLAKRQKDNSGRPSTSRSRSRQPPTTPTAPATPTTSKGKGKDKSNTQAKKPQKATEPAAEKQSVSRNATQKKRARIRDGMACVITGFCDPHVTYIIPFSWVQDTDNIKKTEEASDGMYHILGEETYNRIADVVFELGGVDGTWNMISLNAVMHFWWAQARWGFEPVGVTEVDGRYRVEMIFRWMYRETAEFAEKEMDLDEGEDDLQELLARVQSWEGGEDEAGRPQGPVQSKGAGIGKFGMHHVDGPSIRSGRRIFILHDTRADAEKAMIVLKIQWACIRLMAISGAAELWKRDWDYEERCRRIRQQETEQHNEDMPRGRTRKRTGSWPEVAPEGPGSVSSTLSLPLRPLNPQPTPDPKRGYSQS</sequence>